<evidence type="ECO:0000313" key="3">
    <source>
        <dbReference type="Proteomes" id="UP000815677"/>
    </source>
</evidence>
<keyword evidence="3" id="KW-1185">Reference proteome</keyword>
<keyword evidence="1" id="KW-0812">Transmembrane</keyword>
<protein>
    <recommendedName>
        <fullName evidence="4">Transmembrane protein</fullName>
    </recommendedName>
</protein>
<organism evidence="2 3">
    <name type="scientific">Mycena chlorophos</name>
    <name type="common">Agaric fungus</name>
    <name type="synonym">Agaricus chlorophos</name>
    <dbReference type="NCBI Taxonomy" id="658473"/>
    <lineage>
        <taxon>Eukaryota</taxon>
        <taxon>Fungi</taxon>
        <taxon>Dikarya</taxon>
        <taxon>Basidiomycota</taxon>
        <taxon>Agaricomycotina</taxon>
        <taxon>Agaricomycetes</taxon>
        <taxon>Agaricomycetidae</taxon>
        <taxon>Agaricales</taxon>
        <taxon>Marasmiineae</taxon>
        <taxon>Mycenaceae</taxon>
        <taxon>Mycena</taxon>
    </lineage>
</organism>
<dbReference type="EMBL" id="DF839219">
    <property type="protein sequence ID" value="GAT43640.1"/>
    <property type="molecule type" value="Genomic_DNA"/>
</dbReference>
<keyword evidence="1" id="KW-0472">Membrane</keyword>
<dbReference type="Proteomes" id="UP000815677">
    <property type="component" value="Unassembled WGS sequence"/>
</dbReference>
<accession>A0ABQ0KXG3</accession>
<evidence type="ECO:0008006" key="4">
    <source>
        <dbReference type="Google" id="ProtNLM"/>
    </source>
</evidence>
<name>A0ABQ0KXG3_MYCCL</name>
<reference evidence="2" key="1">
    <citation type="submission" date="2014-09" db="EMBL/GenBank/DDBJ databases">
        <title>Genome sequence of the luminous mushroom Mycena chlorophos for searching fungal bioluminescence genes.</title>
        <authorList>
            <person name="Tanaka Y."/>
            <person name="Kasuga D."/>
            <person name="Oba Y."/>
            <person name="Hase S."/>
            <person name="Sato K."/>
            <person name="Oba Y."/>
            <person name="Sakakibara Y."/>
        </authorList>
    </citation>
    <scope>NUCLEOTIDE SEQUENCE</scope>
</reference>
<evidence type="ECO:0000256" key="1">
    <source>
        <dbReference type="SAM" id="Phobius"/>
    </source>
</evidence>
<proteinExistence type="predicted"/>
<gene>
    <name evidence="2" type="ORF">MCHLO_01311</name>
</gene>
<feature type="transmembrane region" description="Helical" evidence="1">
    <location>
        <begin position="215"/>
        <end position="237"/>
    </location>
</feature>
<evidence type="ECO:0000313" key="2">
    <source>
        <dbReference type="EMBL" id="GAT43640.1"/>
    </source>
</evidence>
<keyword evidence="1" id="KW-1133">Transmembrane helix</keyword>
<sequence length="337" mass="35964">MAGDPESRIGGEEDERRGLPFSFSFHWAGLVSPEVSGFWLCLFSSAGLSFFSFSQAAAAWLDSTACRASPTCVVPPKNVKLVDGTWHESSFSLSSGGFPNIPSTATIVFNGSAVYVNSIILGTASNTSANIDLVFFLDGVQVGGFSQSTGTSRNFQSTTVLALENIAARTHTLAIQNGQLDGPDSLLILDSIVYTTVDNPNIAASSSSGVSGTTIAVAAVLVVFVLILLCILAYVLIRRRRRKHRKMYNPYMPKGAIKAFPKDLEPSPASTPTASPRFLPSPIYTGAVAMPPPIYNGNTAGNWWVGRDQKRHFATTAKMGTPVPNPVLITLLLQTSE</sequence>